<organism evidence="1">
    <name type="scientific">marine sediment metagenome</name>
    <dbReference type="NCBI Taxonomy" id="412755"/>
    <lineage>
        <taxon>unclassified sequences</taxon>
        <taxon>metagenomes</taxon>
        <taxon>ecological metagenomes</taxon>
    </lineage>
</organism>
<gene>
    <name evidence="1" type="ORF">MGSAQ_001790</name>
</gene>
<accession>A0A1B6NTM9</accession>
<protein>
    <submittedName>
        <fullName evidence="1">Uncharacterized protein</fullName>
    </submittedName>
</protein>
<dbReference type="EMBL" id="AYSL01000981">
    <property type="protein sequence ID" value="KTF06713.1"/>
    <property type="molecule type" value="Genomic_DNA"/>
</dbReference>
<name>A0A1B6NTM9_9ZZZZ</name>
<sequence>MAIFVKLKITFQIKKNKGMSLRCENSVPATKHSILCG</sequence>
<proteinExistence type="predicted"/>
<dbReference type="AlphaFoldDB" id="A0A1B6NTM9"/>
<evidence type="ECO:0000313" key="1">
    <source>
        <dbReference type="EMBL" id="KTF06713.1"/>
    </source>
</evidence>
<comment type="caution">
    <text evidence="1">The sequence shown here is derived from an EMBL/GenBank/DDBJ whole genome shotgun (WGS) entry which is preliminary data.</text>
</comment>
<reference evidence="1" key="1">
    <citation type="submission" date="2013-11" db="EMBL/GenBank/DDBJ databases">
        <title>Microbial diversity, functional groups and degradation webs in Northern and Southern Mediterranean and Red Sea marine crude oil polluted sites.</title>
        <authorList>
            <person name="Daffonchio D."/>
            <person name="Mapelli F."/>
            <person name="Ferrer M."/>
            <person name="Richter M."/>
            <person name="Cherif A."/>
            <person name="Malkawi H.I."/>
            <person name="Yakimov M.M."/>
            <person name="Abdel-Fattah Y.R."/>
            <person name="Blaghen M."/>
            <person name="Golyshin P.N."/>
            <person name="Kalogerakis N."/>
            <person name="Boon N."/>
            <person name="Magagnini M."/>
            <person name="Fava F."/>
        </authorList>
    </citation>
    <scope>NUCLEOTIDE SEQUENCE</scope>
</reference>